<keyword evidence="5" id="KW-0804">Transcription</keyword>
<dbReference type="InterPro" id="IPR025944">
    <property type="entry name" value="Sigma_54_int_dom_CS"/>
</dbReference>
<dbReference type="RefSeq" id="WP_199870422.1">
    <property type="nucleotide sequence ID" value="NZ_JAAGPU010000025.1"/>
</dbReference>
<dbReference type="CDD" id="cd00009">
    <property type="entry name" value="AAA"/>
    <property type="match status" value="1"/>
</dbReference>
<keyword evidence="4" id="KW-0238">DNA-binding</keyword>
<dbReference type="PROSITE" id="PS00688">
    <property type="entry name" value="SIGMA54_INTERACT_3"/>
    <property type="match status" value="1"/>
</dbReference>
<dbReference type="InterPro" id="IPR027417">
    <property type="entry name" value="P-loop_NTPase"/>
</dbReference>
<evidence type="ECO:0000256" key="1">
    <source>
        <dbReference type="ARBA" id="ARBA00022741"/>
    </source>
</evidence>
<dbReference type="AlphaFoldDB" id="A0A6M0H4S2"/>
<dbReference type="Gene3D" id="1.10.10.10">
    <property type="entry name" value="Winged helix-like DNA-binding domain superfamily/Winged helix DNA-binding domain"/>
    <property type="match status" value="1"/>
</dbReference>
<dbReference type="PANTHER" id="PTHR32071:SF57">
    <property type="entry name" value="C4-DICARBOXYLATE TRANSPORT TRANSCRIPTIONAL REGULATORY PROTEIN DCTD"/>
    <property type="match status" value="1"/>
</dbReference>
<evidence type="ECO:0000259" key="6">
    <source>
        <dbReference type="PROSITE" id="PS50045"/>
    </source>
</evidence>
<dbReference type="CDD" id="cd00130">
    <property type="entry name" value="PAS"/>
    <property type="match status" value="1"/>
</dbReference>
<dbReference type="InterPro" id="IPR003593">
    <property type="entry name" value="AAA+_ATPase"/>
</dbReference>
<proteinExistence type="predicted"/>
<feature type="domain" description="Sigma-54 factor interaction" evidence="6">
    <location>
        <begin position="338"/>
        <end position="561"/>
    </location>
</feature>
<dbReference type="PROSITE" id="PS00675">
    <property type="entry name" value="SIGMA54_INTERACT_1"/>
    <property type="match status" value="1"/>
</dbReference>
<dbReference type="Gene3D" id="3.40.50.300">
    <property type="entry name" value="P-loop containing nucleotide triphosphate hydrolases"/>
    <property type="match status" value="1"/>
</dbReference>
<gene>
    <name evidence="7" type="ORF">G3M99_12905</name>
</gene>
<organism evidence="7 8">
    <name type="scientific">Clostridium senegalense</name>
    <dbReference type="NCBI Taxonomy" id="1465809"/>
    <lineage>
        <taxon>Bacteria</taxon>
        <taxon>Bacillati</taxon>
        <taxon>Bacillota</taxon>
        <taxon>Clostridia</taxon>
        <taxon>Eubacteriales</taxon>
        <taxon>Clostridiaceae</taxon>
        <taxon>Clostridium</taxon>
    </lineage>
</organism>
<reference evidence="7 8" key="1">
    <citation type="submission" date="2020-02" db="EMBL/GenBank/DDBJ databases">
        <title>Genome assembly of a novel Clostridium senegalense strain.</title>
        <authorList>
            <person name="Gupta T.B."/>
            <person name="Jauregui R."/>
            <person name="Maclean P."/>
            <person name="Nawarathana A."/>
            <person name="Brightwell G."/>
        </authorList>
    </citation>
    <scope>NUCLEOTIDE SEQUENCE [LARGE SCALE GENOMIC DNA]</scope>
    <source>
        <strain evidence="7 8">AGRFS4</strain>
    </source>
</reference>
<dbReference type="InterPro" id="IPR025943">
    <property type="entry name" value="Sigma_54_int_dom_ATP-bd_2"/>
</dbReference>
<comment type="caution">
    <text evidence="7">The sequence shown here is derived from an EMBL/GenBank/DDBJ whole genome shotgun (WGS) entry which is preliminary data.</text>
</comment>
<dbReference type="SMART" id="SM00091">
    <property type="entry name" value="PAS"/>
    <property type="match status" value="1"/>
</dbReference>
<dbReference type="SMART" id="SM00382">
    <property type="entry name" value="AAA"/>
    <property type="match status" value="1"/>
</dbReference>
<dbReference type="InterPro" id="IPR025662">
    <property type="entry name" value="Sigma_54_int_dom_ATP-bd_1"/>
</dbReference>
<dbReference type="Proteomes" id="UP000481872">
    <property type="component" value="Unassembled WGS sequence"/>
</dbReference>
<evidence type="ECO:0000313" key="8">
    <source>
        <dbReference type="Proteomes" id="UP000481872"/>
    </source>
</evidence>
<name>A0A6M0H4S2_9CLOT</name>
<dbReference type="Pfam" id="PF25601">
    <property type="entry name" value="AAA_lid_14"/>
    <property type="match status" value="1"/>
</dbReference>
<dbReference type="EMBL" id="JAAGPU010000025">
    <property type="protein sequence ID" value="NEU05730.1"/>
    <property type="molecule type" value="Genomic_DNA"/>
</dbReference>
<dbReference type="GO" id="GO:0003677">
    <property type="term" value="F:DNA binding"/>
    <property type="evidence" value="ECO:0007669"/>
    <property type="project" value="UniProtKB-KW"/>
</dbReference>
<evidence type="ECO:0000256" key="2">
    <source>
        <dbReference type="ARBA" id="ARBA00022840"/>
    </source>
</evidence>
<keyword evidence="8" id="KW-1185">Reference proteome</keyword>
<dbReference type="InterPro" id="IPR000014">
    <property type="entry name" value="PAS"/>
</dbReference>
<dbReference type="InterPro" id="IPR058031">
    <property type="entry name" value="AAA_lid_NorR"/>
</dbReference>
<dbReference type="InterPro" id="IPR036388">
    <property type="entry name" value="WH-like_DNA-bd_sf"/>
</dbReference>
<dbReference type="PROSITE" id="PS00676">
    <property type="entry name" value="SIGMA54_INTERACT_2"/>
    <property type="match status" value="1"/>
</dbReference>
<dbReference type="InterPro" id="IPR002078">
    <property type="entry name" value="Sigma_54_int"/>
</dbReference>
<evidence type="ECO:0000313" key="7">
    <source>
        <dbReference type="EMBL" id="NEU05730.1"/>
    </source>
</evidence>
<evidence type="ECO:0000256" key="3">
    <source>
        <dbReference type="ARBA" id="ARBA00023015"/>
    </source>
</evidence>
<dbReference type="SUPFAM" id="SSF52540">
    <property type="entry name" value="P-loop containing nucleoside triphosphate hydrolases"/>
    <property type="match status" value="1"/>
</dbReference>
<dbReference type="Pfam" id="PF00158">
    <property type="entry name" value="Sigma54_activat"/>
    <property type="match status" value="1"/>
</dbReference>
<dbReference type="PANTHER" id="PTHR32071">
    <property type="entry name" value="TRANSCRIPTIONAL REGULATORY PROTEIN"/>
    <property type="match status" value="1"/>
</dbReference>
<dbReference type="SUPFAM" id="SSF55785">
    <property type="entry name" value="PYP-like sensor domain (PAS domain)"/>
    <property type="match status" value="1"/>
</dbReference>
<accession>A0A6M0H4S2</accession>
<evidence type="ECO:0000256" key="5">
    <source>
        <dbReference type="ARBA" id="ARBA00023163"/>
    </source>
</evidence>
<keyword evidence="3" id="KW-0805">Transcription regulation</keyword>
<dbReference type="GO" id="GO:0006355">
    <property type="term" value="P:regulation of DNA-templated transcription"/>
    <property type="evidence" value="ECO:0007669"/>
    <property type="project" value="InterPro"/>
</dbReference>
<dbReference type="Gene3D" id="3.30.450.20">
    <property type="entry name" value="PAS domain"/>
    <property type="match status" value="1"/>
</dbReference>
<dbReference type="GO" id="GO:0005524">
    <property type="term" value="F:ATP binding"/>
    <property type="evidence" value="ECO:0007669"/>
    <property type="project" value="UniProtKB-KW"/>
</dbReference>
<dbReference type="FunFam" id="3.40.50.300:FF:000006">
    <property type="entry name" value="DNA-binding transcriptional regulator NtrC"/>
    <property type="match status" value="1"/>
</dbReference>
<dbReference type="Gene3D" id="1.10.8.60">
    <property type="match status" value="1"/>
</dbReference>
<sequence length="677" mass="78141">MKSIAVITDTNARLANFLRENLEEVLGNKISINNYFLNTINDSLQIEDEIVLVMIKERAFEIKKHIKGDAKVIVIKRTIEEESMMKIFSIPKGTDVLVVNDNKETTYEIVSFFYELGINHINLVPYYDEIDYSNFKVAITPGESKSVPTYVREIIDVGDRKIDVSTFIKIISFLDVEEENNKLIHSNLIKYSEKLVNVDIGIRDKYKELFLKNEELDTIINLSNNGIIFTSLEGRINICNEKAKKMLGIYKDIIGKNINNILDEKILSLLNEDCLEDEVIEFNNKFLSVNKCKITSFGLETGIYYHIQEITYIRQLEQNLSKKIREKGHIARYNFNNIITNSKPMKECIELALRISLSDLTVLILGESGTGKELFAQSIHNNSLRNKQPFIAVNCAAMPENLLESELFGYEAGAFTGALKEGKKGLFEQANNGTIFLDEIGDMPLYLQTKLLRVLQERQLVRVGSNKVIDINIRVIAATNQDLFKLVNEGKFRGDLYYRLNVLPLNIPPLNERKEDILDLLIYFMNRDIKYVDPLVKKELLNHTWPGNVRELQNLASYLSLMCNDRITINDLPYYFNVEHKRDEFDEIESFLENKYSFKIVYEILKEIEFFNSIKENVGRNNLVKILSKKKYEVTENEIRKILVDLSKFNIVVSGKGRKGSSITEKGKEFLKTIKNR</sequence>
<keyword evidence="1" id="KW-0547">Nucleotide-binding</keyword>
<keyword evidence="2" id="KW-0067">ATP-binding</keyword>
<dbReference type="InterPro" id="IPR035965">
    <property type="entry name" value="PAS-like_dom_sf"/>
</dbReference>
<evidence type="ECO:0000256" key="4">
    <source>
        <dbReference type="ARBA" id="ARBA00023125"/>
    </source>
</evidence>
<dbReference type="PROSITE" id="PS50045">
    <property type="entry name" value="SIGMA54_INTERACT_4"/>
    <property type="match status" value="1"/>
</dbReference>
<protein>
    <submittedName>
        <fullName evidence="7">AAA domain-containing protein</fullName>
    </submittedName>
</protein>